<feature type="region of interest" description="Disordered" evidence="1">
    <location>
        <begin position="1"/>
        <end position="77"/>
    </location>
</feature>
<name>A0A9W9M908_9EURO</name>
<sequence length="77" mass="8187">MRTARTVKRNPGAVHGTFITPFKRIVSSKGSPGGPDSNRAKHTDINAKRTNMPSNADALGTPNSRGRDKLGSRSGNN</sequence>
<reference evidence="2" key="1">
    <citation type="submission" date="2022-11" db="EMBL/GenBank/DDBJ databases">
        <authorList>
            <person name="Petersen C."/>
        </authorList>
    </citation>
    <scope>NUCLEOTIDE SEQUENCE</scope>
    <source>
        <strain evidence="2">IBT 16849</strain>
    </source>
</reference>
<keyword evidence="3" id="KW-1185">Reference proteome</keyword>
<gene>
    <name evidence="2" type="ORF">N7472_006201</name>
</gene>
<organism evidence="2 3">
    <name type="scientific">Penicillium cf. griseofulvum</name>
    <dbReference type="NCBI Taxonomy" id="2972120"/>
    <lineage>
        <taxon>Eukaryota</taxon>
        <taxon>Fungi</taxon>
        <taxon>Dikarya</taxon>
        <taxon>Ascomycota</taxon>
        <taxon>Pezizomycotina</taxon>
        <taxon>Eurotiomycetes</taxon>
        <taxon>Eurotiomycetidae</taxon>
        <taxon>Eurotiales</taxon>
        <taxon>Aspergillaceae</taxon>
        <taxon>Penicillium</taxon>
    </lineage>
</organism>
<feature type="compositionally biased region" description="Basic and acidic residues" evidence="1">
    <location>
        <begin position="38"/>
        <end position="47"/>
    </location>
</feature>
<dbReference type="Proteomes" id="UP001150879">
    <property type="component" value="Unassembled WGS sequence"/>
</dbReference>
<evidence type="ECO:0000313" key="3">
    <source>
        <dbReference type="Proteomes" id="UP001150879"/>
    </source>
</evidence>
<dbReference type="EMBL" id="JAPQKP010000004">
    <property type="protein sequence ID" value="KAJ5193735.1"/>
    <property type="molecule type" value="Genomic_DNA"/>
</dbReference>
<protein>
    <submittedName>
        <fullName evidence="2">Uncharacterized protein</fullName>
    </submittedName>
</protein>
<evidence type="ECO:0000256" key="1">
    <source>
        <dbReference type="SAM" id="MobiDB-lite"/>
    </source>
</evidence>
<comment type="caution">
    <text evidence="2">The sequence shown here is derived from an EMBL/GenBank/DDBJ whole genome shotgun (WGS) entry which is preliminary data.</text>
</comment>
<dbReference type="AlphaFoldDB" id="A0A9W9M908"/>
<accession>A0A9W9M908</accession>
<reference evidence="2" key="2">
    <citation type="journal article" date="2023" name="IMA Fungus">
        <title>Comparative genomic study of the Penicillium genus elucidates a diverse pangenome and 15 lateral gene transfer events.</title>
        <authorList>
            <person name="Petersen C."/>
            <person name="Sorensen T."/>
            <person name="Nielsen M.R."/>
            <person name="Sondergaard T.E."/>
            <person name="Sorensen J.L."/>
            <person name="Fitzpatrick D.A."/>
            <person name="Frisvad J.C."/>
            <person name="Nielsen K.L."/>
        </authorList>
    </citation>
    <scope>NUCLEOTIDE SEQUENCE</scope>
    <source>
        <strain evidence="2">IBT 16849</strain>
    </source>
</reference>
<evidence type="ECO:0000313" key="2">
    <source>
        <dbReference type="EMBL" id="KAJ5193735.1"/>
    </source>
</evidence>
<proteinExistence type="predicted"/>